<dbReference type="STRING" id="1838285.SCAL_001681"/>
<evidence type="ECO:0000256" key="3">
    <source>
        <dbReference type="ARBA" id="ARBA00022679"/>
    </source>
</evidence>
<dbReference type="EC" id="2.7.7.108" evidence="9"/>
<evidence type="ECO:0000256" key="12">
    <source>
        <dbReference type="ARBA" id="ARBA00048696"/>
    </source>
</evidence>
<evidence type="ECO:0000256" key="9">
    <source>
        <dbReference type="ARBA" id="ARBA00034531"/>
    </source>
</evidence>
<dbReference type="InterPro" id="IPR002934">
    <property type="entry name" value="Polymerase_NTP_transf_dom"/>
</dbReference>
<evidence type="ECO:0000259" key="13">
    <source>
        <dbReference type="Pfam" id="PF01909"/>
    </source>
</evidence>
<organism evidence="14 15">
    <name type="scientific">Candidatus Syntropharchaeum caldarium</name>
    <dbReference type="NCBI Taxonomy" id="1838285"/>
    <lineage>
        <taxon>Archaea</taxon>
        <taxon>Methanobacteriati</taxon>
        <taxon>Methanobacteriota</taxon>
        <taxon>Stenosarchaea group</taxon>
        <taxon>Methanomicrobia</taxon>
        <taxon>Methanosarcinales</taxon>
        <taxon>ANME-2 cluster</taxon>
        <taxon>Candidatus Syntropharchaeum</taxon>
    </lineage>
</organism>
<dbReference type="InterPro" id="IPR052038">
    <property type="entry name" value="Type-VII_TA_antitoxin"/>
</dbReference>
<evidence type="ECO:0000256" key="8">
    <source>
        <dbReference type="ARBA" id="ARBA00022842"/>
    </source>
</evidence>
<comment type="similarity">
    <text evidence="10">Belongs to the MntA antitoxin family.</text>
</comment>
<evidence type="ECO:0000256" key="1">
    <source>
        <dbReference type="ARBA" id="ARBA00001946"/>
    </source>
</evidence>
<keyword evidence="2" id="KW-1277">Toxin-antitoxin system</keyword>
<gene>
    <name evidence="14" type="ORF">SCAL_001681</name>
</gene>
<dbReference type="PANTHER" id="PTHR33571:SF14">
    <property type="entry name" value="PROTEIN ADENYLYLTRANSFERASE MJ0435-RELATED"/>
    <property type="match status" value="1"/>
</dbReference>
<dbReference type="InterPro" id="IPR043519">
    <property type="entry name" value="NT_sf"/>
</dbReference>
<dbReference type="Proteomes" id="UP000186940">
    <property type="component" value="Unassembled WGS sequence"/>
</dbReference>
<evidence type="ECO:0000256" key="10">
    <source>
        <dbReference type="ARBA" id="ARBA00038276"/>
    </source>
</evidence>
<keyword evidence="7" id="KW-0067">ATP-binding</keyword>
<comment type="caution">
    <text evidence="14">The sequence shown here is derived from an EMBL/GenBank/DDBJ whole genome shotgun (WGS) entry which is preliminary data.</text>
</comment>
<name>A0A1F2P716_9EURY</name>
<evidence type="ECO:0000256" key="6">
    <source>
        <dbReference type="ARBA" id="ARBA00022741"/>
    </source>
</evidence>
<dbReference type="PANTHER" id="PTHR33571">
    <property type="entry name" value="SSL8005 PROTEIN"/>
    <property type="match status" value="1"/>
</dbReference>
<accession>A0A1F2P716</accession>
<comment type="catalytic activity">
    <reaction evidence="12">
        <text>L-tyrosyl-[protein] + ATP = O-(5'-adenylyl)-L-tyrosyl-[protein] + diphosphate</text>
        <dbReference type="Rhea" id="RHEA:54288"/>
        <dbReference type="Rhea" id="RHEA-COMP:10136"/>
        <dbReference type="Rhea" id="RHEA-COMP:13846"/>
        <dbReference type="ChEBI" id="CHEBI:30616"/>
        <dbReference type="ChEBI" id="CHEBI:33019"/>
        <dbReference type="ChEBI" id="CHEBI:46858"/>
        <dbReference type="ChEBI" id="CHEBI:83624"/>
        <dbReference type="EC" id="2.7.7.108"/>
    </reaction>
</comment>
<keyword evidence="6" id="KW-0547">Nucleotide-binding</keyword>
<sequence length="100" mass="11717">MNTIDEILKEIEEHRDVIRRFGVKRIGIFGSYTRGEENEESDIDILVEFEKDKKTFDSYIGLKLFLEDMYKKKIDLVISEAVKPKLRPYILGSVKYAKGL</sequence>
<dbReference type="Gene3D" id="3.30.460.10">
    <property type="entry name" value="Beta Polymerase, domain 2"/>
    <property type="match status" value="1"/>
</dbReference>
<evidence type="ECO:0000256" key="2">
    <source>
        <dbReference type="ARBA" id="ARBA00022649"/>
    </source>
</evidence>
<keyword evidence="8" id="KW-0460">Magnesium</keyword>
<dbReference type="GO" id="GO:0005524">
    <property type="term" value="F:ATP binding"/>
    <property type="evidence" value="ECO:0007669"/>
    <property type="project" value="UniProtKB-KW"/>
</dbReference>
<dbReference type="SUPFAM" id="SSF81301">
    <property type="entry name" value="Nucleotidyltransferase"/>
    <property type="match status" value="1"/>
</dbReference>
<keyword evidence="15" id="KW-1185">Reference proteome</keyword>
<dbReference type="EMBL" id="LYOS01000007">
    <property type="protein sequence ID" value="OFV67147.1"/>
    <property type="molecule type" value="Genomic_DNA"/>
</dbReference>
<dbReference type="GO" id="GO:0070733">
    <property type="term" value="F:AMPylase activity"/>
    <property type="evidence" value="ECO:0007669"/>
    <property type="project" value="UniProtKB-EC"/>
</dbReference>
<keyword evidence="3" id="KW-0808">Transferase</keyword>
<evidence type="ECO:0000256" key="11">
    <source>
        <dbReference type="ARBA" id="ARBA00047518"/>
    </source>
</evidence>
<evidence type="ECO:0000256" key="7">
    <source>
        <dbReference type="ARBA" id="ARBA00022840"/>
    </source>
</evidence>
<evidence type="ECO:0000256" key="4">
    <source>
        <dbReference type="ARBA" id="ARBA00022695"/>
    </source>
</evidence>
<keyword evidence="4" id="KW-0548">Nucleotidyltransferase</keyword>
<keyword evidence="5" id="KW-0479">Metal-binding</keyword>
<proteinExistence type="inferred from homology"/>
<dbReference type="GO" id="GO:0046872">
    <property type="term" value="F:metal ion binding"/>
    <property type="evidence" value="ECO:0007669"/>
    <property type="project" value="UniProtKB-KW"/>
</dbReference>
<dbReference type="CDD" id="cd05403">
    <property type="entry name" value="NT_KNTase_like"/>
    <property type="match status" value="1"/>
</dbReference>
<dbReference type="AlphaFoldDB" id="A0A1F2P716"/>
<evidence type="ECO:0000313" key="15">
    <source>
        <dbReference type="Proteomes" id="UP000186940"/>
    </source>
</evidence>
<evidence type="ECO:0000256" key="5">
    <source>
        <dbReference type="ARBA" id="ARBA00022723"/>
    </source>
</evidence>
<reference evidence="14" key="1">
    <citation type="submission" date="2016-05" db="EMBL/GenBank/DDBJ databases">
        <title>Microbial consortia oxidize butane by reversing methanogenesis.</title>
        <authorList>
            <person name="Laso-Perez R."/>
            <person name="Richter M."/>
            <person name="Wegener G."/>
            <person name="Musat F."/>
        </authorList>
    </citation>
    <scope>NUCLEOTIDE SEQUENCE [LARGE SCALE GENOMIC DNA]</scope>
    <source>
        <strain evidence="14">BOX2</strain>
    </source>
</reference>
<feature type="domain" description="Polymerase nucleotidyl transferase" evidence="13">
    <location>
        <begin position="13"/>
        <end position="91"/>
    </location>
</feature>
<evidence type="ECO:0000313" key="14">
    <source>
        <dbReference type="EMBL" id="OFV67147.1"/>
    </source>
</evidence>
<dbReference type="PATRIC" id="fig|1838285.3.peg.1708"/>
<dbReference type="Pfam" id="PF01909">
    <property type="entry name" value="NTP_transf_2"/>
    <property type="match status" value="1"/>
</dbReference>
<protein>
    <recommendedName>
        <fullName evidence="9">protein adenylyltransferase</fullName>
        <ecNumber evidence="9">2.7.7.108</ecNumber>
    </recommendedName>
</protein>
<comment type="catalytic activity">
    <reaction evidence="11">
        <text>O-(5'-adenylyl)-L-tyrosyl-[protein] + ATP = O-[5'-(adenylyl-(5'-&gt;3')-adenylyl)]-L-tyrosyl-[protein] + diphosphate</text>
        <dbReference type="Rhea" id="RHEA:66528"/>
        <dbReference type="Rhea" id="RHEA-COMP:13846"/>
        <dbReference type="Rhea" id="RHEA-COMP:17046"/>
        <dbReference type="ChEBI" id="CHEBI:30616"/>
        <dbReference type="ChEBI" id="CHEBI:33019"/>
        <dbReference type="ChEBI" id="CHEBI:83624"/>
        <dbReference type="ChEBI" id="CHEBI:167160"/>
    </reaction>
</comment>
<comment type="cofactor">
    <cofactor evidence="1">
        <name>Mg(2+)</name>
        <dbReference type="ChEBI" id="CHEBI:18420"/>
    </cofactor>
</comment>